<organism evidence="2 3">
    <name type="scientific">Gracilibacillus halotolerans</name>
    <dbReference type="NCBI Taxonomy" id="74386"/>
    <lineage>
        <taxon>Bacteria</taxon>
        <taxon>Bacillati</taxon>
        <taxon>Bacillota</taxon>
        <taxon>Bacilli</taxon>
        <taxon>Bacillales</taxon>
        <taxon>Bacillaceae</taxon>
        <taxon>Gracilibacillus</taxon>
    </lineage>
</organism>
<sequence length="215" mass="23613">MFQLPNQTPFMQQGPGFNPGFGSNIPNPYQQIPASVAQPAQSRGLQGLLGRIFSKNTANAPSMMQPMQIPGQAASQFAGQVATQQSTGGLANTLGNVQQVLKVAQQATPLIKEYGPMVKNAPKIMGMIKALSEIQDDDEESIEDNEIEEQENEEPDIEDFILDDDDADHNDELDIDDLFETRSENEHVEQPTIKKTRSKSLRSNPSGESTPKLFI</sequence>
<proteinExistence type="predicted"/>
<feature type="compositionally biased region" description="Polar residues" evidence="1">
    <location>
        <begin position="1"/>
        <end position="11"/>
    </location>
</feature>
<keyword evidence="3" id="KW-1185">Reference proteome</keyword>
<feature type="region of interest" description="Disordered" evidence="1">
    <location>
        <begin position="1"/>
        <end position="30"/>
    </location>
</feature>
<protein>
    <recommendedName>
        <fullName evidence="4">YqfQ-like protein</fullName>
    </recommendedName>
</protein>
<gene>
    <name evidence="2" type="ORF">GGQ92_000362</name>
</gene>
<dbReference type="InterPro" id="IPR025571">
    <property type="entry name" value="YqfQ"/>
</dbReference>
<evidence type="ECO:0000313" key="2">
    <source>
        <dbReference type="EMBL" id="MBB6511595.1"/>
    </source>
</evidence>
<dbReference type="Pfam" id="PF14181">
    <property type="entry name" value="YqfQ"/>
    <property type="match status" value="1"/>
</dbReference>
<evidence type="ECO:0008006" key="4">
    <source>
        <dbReference type="Google" id="ProtNLM"/>
    </source>
</evidence>
<reference evidence="2 3" key="1">
    <citation type="submission" date="2020-08" db="EMBL/GenBank/DDBJ databases">
        <title>Genomic Encyclopedia of Type Strains, Phase IV (KMG-IV): sequencing the most valuable type-strain genomes for metagenomic binning, comparative biology and taxonomic classification.</title>
        <authorList>
            <person name="Goeker M."/>
        </authorList>
    </citation>
    <scope>NUCLEOTIDE SEQUENCE [LARGE SCALE GENOMIC DNA]</scope>
    <source>
        <strain evidence="2 3">DSM 11805</strain>
    </source>
</reference>
<dbReference type="AlphaFoldDB" id="A0A841RK74"/>
<evidence type="ECO:0000313" key="3">
    <source>
        <dbReference type="Proteomes" id="UP000572212"/>
    </source>
</evidence>
<dbReference type="Proteomes" id="UP000572212">
    <property type="component" value="Unassembled WGS sequence"/>
</dbReference>
<feature type="compositionally biased region" description="Acidic residues" evidence="1">
    <location>
        <begin position="134"/>
        <end position="178"/>
    </location>
</feature>
<evidence type="ECO:0000256" key="1">
    <source>
        <dbReference type="SAM" id="MobiDB-lite"/>
    </source>
</evidence>
<feature type="region of interest" description="Disordered" evidence="1">
    <location>
        <begin position="134"/>
        <end position="215"/>
    </location>
</feature>
<comment type="caution">
    <text evidence="2">The sequence shown here is derived from an EMBL/GenBank/DDBJ whole genome shotgun (WGS) entry which is preliminary data.</text>
</comment>
<name>A0A841RK74_9BACI</name>
<dbReference type="RefSeq" id="WP_184243964.1">
    <property type="nucleotide sequence ID" value="NZ_BAAACU010000022.1"/>
</dbReference>
<accession>A0A841RK74</accession>
<dbReference type="EMBL" id="JACHON010000001">
    <property type="protein sequence ID" value="MBB6511595.1"/>
    <property type="molecule type" value="Genomic_DNA"/>
</dbReference>
<feature type="compositionally biased region" description="Basic and acidic residues" evidence="1">
    <location>
        <begin position="179"/>
        <end position="189"/>
    </location>
</feature>